<accession>B6UD89</accession>
<name>B6UD89_MAIZE</name>
<keyword evidence="1" id="KW-1133">Transmembrane helix</keyword>
<dbReference type="AlphaFoldDB" id="B6UD89"/>
<evidence type="ECO:0000313" key="2">
    <source>
        <dbReference type="EMBL" id="ACG47322.1"/>
    </source>
</evidence>
<keyword evidence="1" id="KW-0812">Transmembrane</keyword>
<dbReference type="EMBL" id="EU975204">
    <property type="protein sequence ID" value="ACG47322.1"/>
    <property type="molecule type" value="mRNA"/>
</dbReference>
<reference evidence="2" key="1">
    <citation type="journal article" date="2009" name="Plant Mol. Biol.">
        <title>Insights into corn genes derived from large-scale cDNA sequencing.</title>
        <authorList>
            <person name="Alexandrov N.N."/>
            <person name="Brover V.V."/>
            <person name="Freidin S."/>
            <person name="Troukhan M.E."/>
            <person name="Tatarinova T.V."/>
            <person name="Zhang H."/>
            <person name="Swaller T.J."/>
            <person name="Lu Y.P."/>
            <person name="Bouck J."/>
            <person name="Flavell R.B."/>
            <person name="Feldmann K.A."/>
        </authorList>
    </citation>
    <scope>NUCLEOTIDE SEQUENCE</scope>
</reference>
<sequence>MPKGKSASATNHLGKKKTNSPFFLLEKHAVVWPTCWTYIGDKKKKLGFTSFTLFCLFVLVFGGRLMLYVLSLNRIVPSHQLKDTEKTGSF</sequence>
<feature type="transmembrane region" description="Helical" evidence="1">
    <location>
        <begin position="51"/>
        <end position="72"/>
    </location>
</feature>
<keyword evidence="1" id="KW-0472">Membrane</keyword>
<organism evidence="2">
    <name type="scientific">Zea mays</name>
    <name type="common">Maize</name>
    <dbReference type="NCBI Taxonomy" id="4577"/>
    <lineage>
        <taxon>Eukaryota</taxon>
        <taxon>Viridiplantae</taxon>
        <taxon>Streptophyta</taxon>
        <taxon>Embryophyta</taxon>
        <taxon>Tracheophyta</taxon>
        <taxon>Spermatophyta</taxon>
        <taxon>Magnoliopsida</taxon>
        <taxon>Liliopsida</taxon>
        <taxon>Poales</taxon>
        <taxon>Poaceae</taxon>
        <taxon>PACMAD clade</taxon>
        <taxon>Panicoideae</taxon>
        <taxon>Andropogonodae</taxon>
        <taxon>Andropogoneae</taxon>
        <taxon>Tripsacinae</taxon>
        <taxon>Zea</taxon>
    </lineage>
</organism>
<proteinExistence type="evidence at transcript level"/>
<protein>
    <submittedName>
        <fullName evidence="2">Uncharacterized protein</fullName>
    </submittedName>
</protein>
<evidence type="ECO:0000256" key="1">
    <source>
        <dbReference type="SAM" id="Phobius"/>
    </source>
</evidence>